<evidence type="ECO:0000256" key="5">
    <source>
        <dbReference type="ARBA" id="ARBA00023136"/>
    </source>
</evidence>
<evidence type="ECO:0000313" key="10">
    <source>
        <dbReference type="Proteomes" id="UP000002754"/>
    </source>
</evidence>
<dbReference type="Pfam" id="PF12823">
    <property type="entry name" value="DUF3817"/>
    <property type="match status" value="1"/>
</dbReference>
<gene>
    <name evidence="9" type="ORF">AJ85_17705</name>
    <name evidence="8" type="ORF">BALCAV_0217925</name>
</gene>
<organism evidence="8 10">
    <name type="scientific">Alkalihalobacillus alcalophilus ATCC 27647 = CGMCC 1.3604</name>
    <dbReference type="NCBI Taxonomy" id="1218173"/>
    <lineage>
        <taxon>Bacteria</taxon>
        <taxon>Bacillati</taxon>
        <taxon>Bacillota</taxon>
        <taxon>Bacilli</taxon>
        <taxon>Bacillales</taxon>
        <taxon>Bacillaceae</taxon>
        <taxon>Alkalihalobacillus</taxon>
    </lineage>
</organism>
<feature type="transmembrane region" description="Helical" evidence="6">
    <location>
        <begin position="71"/>
        <end position="87"/>
    </location>
</feature>
<evidence type="ECO:0000256" key="1">
    <source>
        <dbReference type="ARBA" id="ARBA00004651"/>
    </source>
</evidence>
<comment type="caution">
    <text evidence="8">The sequence shown here is derived from an EMBL/GenBank/DDBJ whole genome shotgun (WGS) entry which is preliminary data.</text>
</comment>
<comment type="subcellular location">
    <subcellularLocation>
        <location evidence="1">Cell membrane</location>
        <topology evidence="1">Multi-pass membrane protein</topology>
    </subcellularLocation>
</comment>
<dbReference type="EMBL" id="JALP01000232">
    <property type="protein sequence ID" value="THG89443.1"/>
    <property type="molecule type" value="Genomic_DNA"/>
</dbReference>
<dbReference type="AlphaFoldDB" id="A0A094WH93"/>
<keyword evidence="10" id="KW-1185">Reference proteome</keyword>
<evidence type="ECO:0000313" key="8">
    <source>
        <dbReference type="EMBL" id="KGA96171.1"/>
    </source>
</evidence>
<evidence type="ECO:0000256" key="6">
    <source>
        <dbReference type="SAM" id="Phobius"/>
    </source>
</evidence>
<keyword evidence="5 6" id="KW-0472">Membrane</keyword>
<accession>A0A094WH93</accession>
<feature type="transmembrane region" description="Helical" evidence="6">
    <location>
        <begin position="12"/>
        <end position="33"/>
    </location>
</feature>
<feature type="transmembrane region" description="Helical" evidence="6">
    <location>
        <begin position="45"/>
        <end position="64"/>
    </location>
</feature>
<dbReference type="OrthoDB" id="1121311at2"/>
<keyword evidence="3 6" id="KW-0812">Transmembrane</keyword>
<reference evidence="9 11" key="2">
    <citation type="submission" date="2014-01" db="EMBL/GenBank/DDBJ databases">
        <title>Draft genome sequencing of Bacillus alcalophilus CGMCC 1.3604.</title>
        <authorList>
            <person name="Yang J."/>
            <person name="Diao L."/>
            <person name="Yang S."/>
        </authorList>
    </citation>
    <scope>NUCLEOTIDE SEQUENCE [LARGE SCALE GENOMIC DNA]</scope>
    <source>
        <strain evidence="9 11">CGMCC 1.3604</strain>
    </source>
</reference>
<sequence>MATSTRAFRIISYLEGISLILLLFLAMPLKYIFDLPSFVTVIGMAHGWLFIIYIIAVIVMMFIARWSLAKGGLAMLASIIPFGPFIFDRKLLHSKQPVS</sequence>
<keyword evidence="2" id="KW-1003">Cell membrane</keyword>
<evidence type="ECO:0000256" key="4">
    <source>
        <dbReference type="ARBA" id="ARBA00022989"/>
    </source>
</evidence>
<evidence type="ECO:0000259" key="7">
    <source>
        <dbReference type="Pfam" id="PF12823"/>
    </source>
</evidence>
<dbReference type="GO" id="GO:0005886">
    <property type="term" value="C:plasma membrane"/>
    <property type="evidence" value="ECO:0007669"/>
    <property type="project" value="UniProtKB-SubCell"/>
</dbReference>
<reference evidence="8 10" key="1">
    <citation type="journal article" date="2014" name="Genome Announc.">
        <title>Draft Genome Sequence of Bacillus alcalophilus AV1934, a Classic Alkaliphile Isolated from Human Feces in 1934.</title>
        <authorList>
            <person name="Attie O."/>
            <person name="Jayaprakash A."/>
            <person name="Shah H."/>
            <person name="Paulsen I.T."/>
            <person name="Morino M."/>
            <person name="Takahashi Y."/>
            <person name="Narumi I."/>
            <person name="Sachidanandam R."/>
            <person name="Satoh K."/>
            <person name="Ito M."/>
            <person name="Krulwich T.A."/>
        </authorList>
    </citation>
    <scope>NUCLEOTIDE SEQUENCE [LARGE SCALE GENOMIC DNA]</scope>
    <source>
        <strain evidence="8 10">AV1934</strain>
    </source>
</reference>
<dbReference type="PANTHER" id="PTHR40077:SF1">
    <property type="entry name" value="MEMBRANE PROTEIN"/>
    <property type="match status" value="1"/>
</dbReference>
<keyword evidence="4 6" id="KW-1133">Transmembrane helix</keyword>
<protein>
    <submittedName>
        <fullName evidence="8">Membrane protein</fullName>
    </submittedName>
</protein>
<dbReference type="EMBL" id="ALPT02000076">
    <property type="protein sequence ID" value="KGA96171.1"/>
    <property type="molecule type" value="Genomic_DNA"/>
</dbReference>
<name>A0A094WH93_ALKAL</name>
<dbReference type="STRING" id="1218173.BALCAV_0217925"/>
<proteinExistence type="predicted"/>
<dbReference type="NCBIfam" id="TIGR03954">
    <property type="entry name" value="integ_memb_HG"/>
    <property type="match status" value="1"/>
</dbReference>
<feature type="domain" description="DUF3817" evidence="7">
    <location>
        <begin position="6"/>
        <end position="91"/>
    </location>
</feature>
<dbReference type="Proteomes" id="UP000002754">
    <property type="component" value="Unassembled WGS sequence"/>
</dbReference>
<evidence type="ECO:0000256" key="2">
    <source>
        <dbReference type="ARBA" id="ARBA00022475"/>
    </source>
</evidence>
<evidence type="ECO:0000313" key="9">
    <source>
        <dbReference type="EMBL" id="THG89443.1"/>
    </source>
</evidence>
<dbReference type="eggNOG" id="COG2814">
    <property type="taxonomic scope" value="Bacteria"/>
</dbReference>
<dbReference type="RefSeq" id="WP_003322457.1">
    <property type="nucleotide sequence ID" value="NZ_ALPT02000076.1"/>
</dbReference>
<dbReference type="InterPro" id="IPR023845">
    <property type="entry name" value="DUF3817_TM"/>
</dbReference>
<dbReference type="Proteomes" id="UP000297014">
    <property type="component" value="Unassembled WGS sequence"/>
</dbReference>
<dbReference type="PANTHER" id="PTHR40077">
    <property type="entry name" value="MEMBRANE PROTEIN-RELATED"/>
    <property type="match status" value="1"/>
</dbReference>
<evidence type="ECO:0000313" key="11">
    <source>
        <dbReference type="Proteomes" id="UP000297014"/>
    </source>
</evidence>
<evidence type="ECO:0000256" key="3">
    <source>
        <dbReference type="ARBA" id="ARBA00022692"/>
    </source>
</evidence>